<keyword evidence="3 7" id="KW-0223">Dioxygenase</keyword>
<evidence type="ECO:0000256" key="3">
    <source>
        <dbReference type="ARBA" id="ARBA00022964"/>
    </source>
</evidence>
<dbReference type="GO" id="GO:0000908">
    <property type="term" value="F:taurine dioxygenase activity"/>
    <property type="evidence" value="ECO:0007669"/>
    <property type="project" value="TreeGrafter"/>
</dbReference>
<dbReference type="InterPro" id="IPR042098">
    <property type="entry name" value="TauD-like_sf"/>
</dbReference>
<dbReference type="InterPro" id="IPR003819">
    <property type="entry name" value="TauD/TfdA-like"/>
</dbReference>
<dbReference type="KEGG" id="acog:HWD57_13720"/>
<dbReference type="AlphaFoldDB" id="A0A7D5NC00"/>
<dbReference type="Pfam" id="PF02668">
    <property type="entry name" value="TauD"/>
    <property type="match status" value="1"/>
</dbReference>
<dbReference type="GO" id="GO:0046872">
    <property type="term" value="F:metal ion binding"/>
    <property type="evidence" value="ECO:0007669"/>
    <property type="project" value="UniProtKB-KW"/>
</dbReference>
<feature type="domain" description="TauD/TfdA-like" evidence="6">
    <location>
        <begin position="2"/>
        <end position="272"/>
    </location>
</feature>
<evidence type="ECO:0000256" key="2">
    <source>
        <dbReference type="ARBA" id="ARBA00022723"/>
    </source>
</evidence>
<dbReference type="SUPFAM" id="SSF51197">
    <property type="entry name" value="Clavaminate synthase-like"/>
    <property type="match status" value="1"/>
</dbReference>
<evidence type="ECO:0000259" key="6">
    <source>
        <dbReference type="Pfam" id="PF02668"/>
    </source>
</evidence>
<sequence>MRPLTDTIGAQIDGIDLRRPLPREDVAQILDAWWSYRVLLLRDQSIDDPAHAAFAAHFGTPAIFASGASAAESSCIYGASNTADDSALLPLGHERVKLLKMNWFWHVDGCYRAKPNRGVVLRALVVPPIGGDTVFADLRLAYVTLPPTLRSTIEGLICRHSFAHMIECCGMPPVTPLEAARLPEASHPLVWRHSDGRRSLFLSPPYMAHIDGLSYNNSRALVEELTEWASADRFVYLHRWLPGDVLIWDNRWTMHKVTPYDLACHRRVMRGATLVGTETVSSHA</sequence>
<dbReference type="GO" id="GO:0005737">
    <property type="term" value="C:cytoplasm"/>
    <property type="evidence" value="ECO:0007669"/>
    <property type="project" value="TreeGrafter"/>
</dbReference>
<evidence type="ECO:0000256" key="1">
    <source>
        <dbReference type="ARBA" id="ARBA00005896"/>
    </source>
</evidence>
<evidence type="ECO:0000313" key="8">
    <source>
        <dbReference type="Proteomes" id="UP000509684"/>
    </source>
</evidence>
<dbReference type="EMBL" id="CP058708">
    <property type="protein sequence ID" value="QLH50727.1"/>
    <property type="molecule type" value="Genomic_DNA"/>
</dbReference>
<reference evidence="7 8" key="1">
    <citation type="journal article" date="2019" name="Microbiome">
        <title>Annotated bacterial chromosomes from frame-shift-corrected long-read metagenomic data.</title>
        <authorList>
            <person name="Arumugam K."/>
            <person name="Bagci C."/>
            <person name="Bessarab I."/>
            <person name="Beier S."/>
            <person name="Buchfink B."/>
            <person name="Gorska A."/>
            <person name="Qiu G."/>
            <person name="Huson D.H."/>
            <person name="Williams R.B.H."/>
        </authorList>
    </citation>
    <scope>NUCLEOTIDE SEQUENCE [LARGE SCALE GENOMIC DNA]</scope>
    <source>
        <strain evidence="7">SSA1</strain>
    </source>
</reference>
<dbReference type="InterPro" id="IPR051323">
    <property type="entry name" value="AtsK-like"/>
</dbReference>
<evidence type="ECO:0000256" key="5">
    <source>
        <dbReference type="ARBA" id="ARBA00023004"/>
    </source>
</evidence>
<organism evidence="7 8">
    <name type="scientific">Candidatus Accumulibacter cognatus</name>
    <dbReference type="NCBI Taxonomy" id="2954383"/>
    <lineage>
        <taxon>Bacteria</taxon>
        <taxon>Pseudomonadati</taxon>
        <taxon>Pseudomonadota</taxon>
        <taxon>Betaproteobacteria</taxon>
        <taxon>Candidatus Accumulibacter</taxon>
    </lineage>
</organism>
<dbReference type="PANTHER" id="PTHR30468">
    <property type="entry name" value="ALPHA-KETOGLUTARATE-DEPENDENT SULFONATE DIOXYGENASE"/>
    <property type="match status" value="1"/>
</dbReference>
<keyword evidence="5" id="KW-0408">Iron</keyword>
<keyword evidence="2" id="KW-0479">Metal-binding</keyword>
<evidence type="ECO:0000313" key="7">
    <source>
        <dbReference type="EMBL" id="QLH50727.1"/>
    </source>
</evidence>
<evidence type="ECO:0000256" key="4">
    <source>
        <dbReference type="ARBA" id="ARBA00023002"/>
    </source>
</evidence>
<dbReference type="PANTHER" id="PTHR30468:SF1">
    <property type="entry name" value="ALPHA-KETOGLUTARATE-DEPENDENT SULFONATE DIOXYGENASE"/>
    <property type="match status" value="1"/>
</dbReference>
<dbReference type="Gene3D" id="3.60.130.10">
    <property type="entry name" value="Clavaminate synthase-like"/>
    <property type="match status" value="1"/>
</dbReference>
<keyword evidence="4" id="KW-0560">Oxidoreductase</keyword>
<proteinExistence type="inferred from homology"/>
<comment type="similarity">
    <text evidence="1">Belongs to the TfdA dioxygenase family.</text>
</comment>
<dbReference type="Proteomes" id="UP000509684">
    <property type="component" value="Chromosome"/>
</dbReference>
<accession>A0A7D5NC00</accession>
<dbReference type="GO" id="GO:0006790">
    <property type="term" value="P:sulfur compound metabolic process"/>
    <property type="evidence" value="ECO:0007669"/>
    <property type="project" value="TreeGrafter"/>
</dbReference>
<name>A0A7D5NC00_9PROT</name>
<protein>
    <submittedName>
        <fullName evidence="7">TauD/TfdA family dioxygenase</fullName>
    </submittedName>
</protein>
<gene>
    <name evidence="7" type="ORF">HWD57_13720</name>
</gene>